<feature type="compositionally biased region" description="Basic and acidic residues" evidence="5">
    <location>
        <begin position="281"/>
        <end position="303"/>
    </location>
</feature>
<dbReference type="SUPFAM" id="SSF103473">
    <property type="entry name" value="MFS general substrate transporter"/>
    <property type="match status" value="1"/>
</dbReference>
<dbReference type="GO" id="GO:0005886">
    <property type="term" value="C:plasma membrane"/>
    <property type="evidence" value="ECO:0007669"/>
    <property type="project" value="TreeGrafter"/>
</dbReference>
<feature type="transmembrane region" description="Helical" evidence="6">
    <location>
        <begin position="433"/>
        <end position="454"/>
    </location>
</feature>
<dbReference type="AlphaFoldDB" id="A0AAD5RQN8"/>
<keyword evidence="9" id="KW-1185">Reference proteome</keyword>
<evidence type="ECO:0000256" key="1">
    <source>
        <dbReference type="ARBA" id="ARBA00004141"/>
    </source>
</evidence>
<dbReference type="PANTHER" id="PTHR23502:SF29">
    <property type="entry name" value="TRANSPORTER, PUTATIVE (AFU_ORTHOLOGUE AFUA_6G06680)-RELATED"/>
    <property type="match status" value="1"/>
</dbReference>
<feature type="region of interest" description="Disordered" evidence="5">
    <location>
        <begin position="266"/>
        <end position="310"/>
    </location>
</feature>
<sequence length="575" mass="61561">MGLGVLDIQDGHHAPGTTTLDHAAAGVSVNNNLLKHGSGKDSHIVLVPQPSADPNDPLNWSPAKKAVVFSIILMGTAFVCVVPAPMLNAGIVQISMDIGRSVSEIATLNGYMLLAMGAASPPVSAFSRKYGKRPVFVFSSIIGLVGCLVGEFAKDYNTLVAGRILQGIGASAYESLCTSVISDIYFVHQRGVSVAVVVFLLSSLSNGVSILAGIITTRLGWPYNFHILLPFVAIQTILVILWAPETAYNRSALLNIDRARSSVEINKSGNSKNDDDDGGDDDKLEKTHSTHLEVSDPKAKEAAGSDTEAGVARDLPKRKTFWQELAIYNGVFTEKSLLSMVIASILIVCNLIASYNIFVSGLVMAWFVAMSVLAGVMFAAPPWGFDAEAVGFVSGGPLVGGCLATVFLALVSDPLIRYMTRKNRGVYEPEFRLLLAVLGGVLSVAGLVGFGRAIEAGKSIYAISTIWGLTLFGMSIVASVTMGYALDAQPAHAVEMFIMNITFKNFFFYGLTNFVVEWYTTQGAAGVFDVIAGITAFLVLLTLPMYVYGKRYRLYWSRHNILVRLSLDDGVAGSS</sequence>
<evidence type="ECO:0000256" key="2">
    <source>
        <dbReference type="ARBA" id="ARBA00022692"/>
    </source>
</evidence>
<feature type="transmembrane region" description="Helical" evidence="6">
    <location>
        <begin position="105"/>
        <end position="123"/>
    </location>
</feature>
<gene>
    <name evidence="8" type="ORF">MKZ38_001622</name>
</gene>
<dbReference type="PANTHER" id="PTHR23502">
    <property type="entry name" value="MAJOR FACILITATOR SUPERFAMILY"/>
    <property type="match status" value="1"/>
</dbReference>
<dbReference type="PROSITE" id="PS50850">
    <property type="entry name" value="MFS"/>
    <property type="match status" value="1"/>
</dbReference>
<feature type="transmembrane region" description="Helical" evidence="6">
    <location>
        <begin position="337"/>
        <end position="358"/>
    </location>
</feature>
<dbReference type="Pfam" id="PF07690">
    <property type="entry name" value="MFS_1"/>
    <property type="match status" value="1"/>
</dbReference>
<comment type="subcellular location">
    <subcellularLocation>
        <location evidence="1">Membrane</location>
        <topology evidence="1">Multi-pass membrane protein</topology>
    </subcellularLocation>
</comment>
<dbReference type="InterPro" id="IPR020846">
    <property type="entry name" value="MFS_dom"/>
</dbReference>
<feature type="transmembrane region" description="Helical" evidence="6">
    <location>
        <begin position="460"/>
        <end position="485"/>
    </location>
</feature>
<protein>
    <recommendedName>
        <fullName evidence="7">Major facilitator superfamily (MFS) profile domain-containing protein</fullName>
    </recommendedName>
</protein>
<name>A0AAD5RQN8_9PEZI</name>
<keyword evidence="3 6" id="KW-1133">Transmembrane helix</keyword>
<feature type="transmembrane region" description="Helical" evidence="6">
    <location>
        <begin position="365"/>
        <end position="383"/>
    </location>
</feature>
<evidence type="ECO:0000313" key="9">
    <source>
        <dbReference type="Proteomes" id="UP001201980"/>
    </source>
</evidence>
<feature type="transmembrane region" description="Helical" evidence="6">
    <location>
        <begin position="389"/>
        <end position="412"/>
    </location>
</feature>
<feature type="domain" description="Major facilitator superfamily (MFS) profile" evidence="7">
    <location>
        <begin position="63"/>
        <end position="550"/>
    </location>
</feature>
<feature type="transmembrane region" description="Helical" evidence="6">
    <location>
        <begin position="227"/>
        <end position="244"/>
    </location>
</feature>
<evidence type="ECO:0000313" key="8">
    <source>
        <dbReference type="EMBL" id="KAJ2901602.1"/>
    </source>
</evidence>
<feature type="transmembrane region" description="Helical" evidence="6">
    <location>
        <begin position="135"/>
        <end position="153"/>
    </location>
</feature>
<dbReference type="Proteomes" id="UP001201980">
    <property type="component" value="Unassembled WGS sequence"/>
</dbReference>
<evidence type="ECO:0000256" key="6">
    <source>
        <dbReference type="SAM" id="Phobius"/>
    </source>
</evidence>
<comment type="caution">
    <text evidence="8">The sequence shown here is derived from an EMBL/GenBank/DDBJ whole genome shotgun (WGS) entry which is preliminary data.</text>
</comment>
<feature type="transmembrane region" description="Helical" evidence="6">
    <location>
        <begin position="497"/>
        <end position="519"/>
    </location>
</feature>
<evidence type="ECO:0000259" key="7">
    <source>
        <dbReference type="PROSITE" id="PS50850"/>
    </source>
</evidence>
<keyword evidence="2 6" id="KW-0812">Transmembrane</keyword>
<organism evidence="8 9">
    <name type="scientific">Zalerion maritima</name>
    <dbReference type="NCBI Taxonomy" id="339359"/>
    <lineage>
        <taxon>Eukaryota</taxon>
        <taxon>Fungi</taxon>
        <taxon>Dikarya</taxon>
        <taxon>Ascomycota</taxon>
        <taxon>Pezizomycotina</taxon>
        <taxon>Sordariomycetes</taxon>
        <taxon>Lulworthiomycetidae</taxon>
        <taxon>Lulworthiales</taxon>
        <taxon>Lulworthiaceae</taxon>
        <taxon>Zalerion</taxon>
    </lineage>
</organism>
<dbReference type="Gene3D" id="1.20.1250.20">
    <property type="entry name" value="MFS general substrate transporter like domains"/>
    <property type="match status" value="1"/>
</dbReference>
<proteinExistence type="predicted"/>
<reference evidence="8" key="1">
    <citation type="submission" date="2022-07" db="EMBL/GenBank/DDBJ databases">
        <title>Draft genome sequence of Zalerion maritima ATCC 34329, a (micro)plastics degrading marine fungus.</title>
        <authorList>
            <person name="Paco A."/>
            <person name="Goncalves M.F.M."/>
            <person name="Rocha-Santos T.A.P."/>
            <person name="Alves A."/>
        </authorList>
    </citation>
    <scope>NUCLEOTIDE SEQUENCE</scope>
    <source>
        <strain evidence="8">ATCC 34329</strain>
    </source>
</reference>
<feature type="transmembrane region" description="Helical" evidence="6">
    <location>
        <begin position="192"/>
        <end position="215"/>
    </location>
</feature>
<accession>A0AAD5RQN8</accession>
<dbReference type="GO" id="GO:0022857">
    <property type="term" value="F:transmembrane transporter activity"/>
    <property type="evidence" value="ECO:0007669"/>
    <property type="project" value="InterPro"/>
</dbReference>
<evidence type="ECO:0000256" key="5">
    <source>
        <dbReference type="SAM" id="MobiDB-lite"/>
    </source>
</evidence>
<dbReference type="InterPro" id="IPR036259">
    <property type="entry name" value="MFS_trans_sf"/>
</dbReference>
<evidence type="ECO:0000256" key="3">
    <source>
        <dbReference type="ARBA" id="ARBA00022989"/>
    </source>
</evidence>
<keyword evidence="4 6" id="KW-0472">Membrane</keyword>
<evidence type="ECO:0000256" key="4">
    <source>
        <dbReference type="ARBA" id="ARBA00023136"/>
    </source>
</evidence>
<dbReference type="InterPro" id="IPR011701">
    <property type="entry name" value="MFS"/>
</dbReference>
<dbReference type="EMBL" id="JAKWBI020000145">
    <property type="protein sequence ID" value="KAJ2901602.1"/>
    <property type="molecule type" value="Genomic_DNA"/>
</dbReference>
<feature type="transmembrane region" description="Helical" evidence="6">
    <location>
        <begin position="66"/>
        <end position="85"/>
    </location>
</feature>
<feature type="transmembrane region" description="Helical" evidence="6">
    <location>
        <begin position="525"/>
        <end position="548"/>
    </location>
</feature>